<dbReference type="EMBL" id="WMEQ01000017">
    <property type="protein sequence ID" value="MYL35419.1"/>
    <property type="molecule type" value="Genomic_DNA"/>
</dbReference>
<keyword evidence="1" id="KW-1133">Transmembrane helix</keyword>
<dbReference type="Proteomes" id="UP000468638">
    <property type="component" value="Unassembled WGS sequence"/>
</dbReference>
<organism evidence="2 3">
    <name type="scientific">Pontibacillus yanchengensis</name>
    <dbReference type="NCBI Taxonomy" id="462910"/>
    <lineage>
        <taxon>Bacteria</taxon>
        <taxon>Bacillati</taxon>
        <taxon>Bacillota</taxon>
        <taxon>Bacilli</taxon>
        <taxon>Bacillales</taxon>
        <taxon>Bacillaceae</taxon>
        <taxon>Pontibacillus</taxon>
    </lineage>
</organism>
<dbReference type="AlphaFoldDB" id="A0A6I5A550"/>
<evidence type="ECO:0000256" key="1">
    <source>
        <dbReference type="SAM" id="Phobius"/>
    </source>
</evidence>
<protein>
    <submittedName>
        <fullName evidence="2">Uncharacterized protein</fullName>
    </submittedName>
</protein>
<name>A0A6I5A550_9BACI</name>
<reference evidence="2 3" key="1">
    <citation type="submission" date="2019-11" db="EMBL/GenBank/DDBJ databases">
        <title>Genome sequences of 17 halophilic strains isolated from different environments.</title>
        <authorList>
            <person name="Furrow R.E."/>
        </authorList>
    </citation>
    <scope>NUCLEOTIDE SEQUENCE [LARGE SCALE GENOMIC DNA]</scope>
    <source>
        <strain evidence="2 3">22514_16_FS</strain>
    </source>
</reference>
<sequence>MNIIIYSFVAIYVAMLAIKCVTDGVYTILLEHAMRRNDDSILCRYEHYFKSKTYKHFNITTYSMGAITILMLITTINQ</sequence>
<proteinExistence type="predicted"/>
<evidence type="ECO:0000313" key="3">
    <source>
        <dbReference type="Proteomes" id="UP000468638"/>
    </source>
</evidence>
<comment type="caution">
    <text evidence="2">The sequence shown here is derived from an EMBL/GenBank/DDBJ whole genome shotgun (WGS) entry which is preliminary data.</text>
</comment>
<accession>A0A6I5A550</accession>
<feature type="transmembrane region" description="Helical" evidence="1">
    <location>
        <begin position="6"/>
        <end position="29"/>
    </location>
</feature>
<gene>
    <name evidence="2" type="ORF">GLW05_17710</name>
</gene>
<evidence type="ECO:0000313" key="2">
    <source>
        <dbReference type="EMBL" id="MYL35419.1"/>
    </source>
</evidence>
<keyword evidence="1" id="KW-0812">Transmembrane</keyword>
<keyword evidence="1" id="KW-0472">Membrane</keyword>
<dbReference type="RefSeq" id="WP_160850594.1">
    <property type="nucleotide sequence ID" value="NZ_WMEQ01000017.1"/>
</dbReference>
<feature type="transmembrane region" description="Helical" evidence="1">
    <location>
        <begin position="57"/>
        <end position="76"/>
    </location>
</feature>